<gene>
    <name evidence="6" type="ORF">WJX72_007113</name>
</gene>
<dbReference type="AlphaFoldDB" id="A0AAW1Q4Z5"/>
<dbReference type="PANTHER" id="PTHR15892:SF2">
    <property type="entry name" value="LARGE RIBOSOMAL SUBUNIT PROTEIN UL30M"/>
    <property type="match status" value="1"/>
</dbReference>
<evidence type="ECO:0000256" key="1">
    <source>
        <dbReference type="ARBA" id="ARBA00007594"/>
    </source>
</evidence>
<comment type="caution">
    <text evidence="6">The sequence shown here is derived from an EMBL/GenBank/DDBJ whole genome shotgun (WGS) entry which is preliminary data.</text>
</comment>
<dbReference type="GO" id="GO:0005739">
    <property type="term" value="C:mitochondrion"/>
    <property type="evidence" value="ECO:0007669"/>
    <property type="project" value="TreeGrafter"/>
</dbReference>
<evidence type="ECO:0000256" key="4">
    <source>
        <dbReference type="ARBA" id="ARBA00035281"/>
    </source>
</evidence>
<feature type="domain" description="Large ribosomal subunit protein uL30-like ferredoxin-like fold" evidence="5">
    <location>
        <begin position="8"/>
        <end position="57"/>
    </location>
</feature>
<proteinExistence type="inferred from homology"/>
<protein>
    <recommendedName>
        <fullName evidence="4">Large ribosomal subunit protein uL30m</fullName>
    </recommendedName>
</protein>
<dbReference type="GO" id="GO:0003735">
    <property type="term" value="F:structural constituent of ribosome"/>
    <property type="evidence" value="ECO:0007669"/>
    <property type="project" value="InterPro"/>
</dbReference>
<dbReference type="EMBL" id="JALJOR010000005">
    <property type="protein sequence ID" value="KAK9816921.1"/>
    <property type="molecule type" value="Genomic_DNA"/>
</dbReference>
<dbReference type="PANTHER" id="PTHR15892">
    <property type="entry name" value="MITOCHONDRIAL RIBOSOMAL PROTEIN L30"/>
    <property type="match status" value="1"/>
</dbReference>
<keyword evidence="3" id="KW-0687">Ribonucleoprotein</keyword>
<dbReference type="NCBIfam" id="TIGR01308">
    <property type="entry name" value="rpmD_bact"/>
    <property type="match status" value="1"/>
</dbReference>
<comment type="similarity">
    <text evidence="1">Belongs to the universal ribosomal protein uL30 family.</text>
</comment>
<dbReference type="Proteomes" id="UP001489004">
    <property type="component" value="Unassembled WGS sequence"/>
</dbReference>
<evidence type="ECO:0000256" key="2">
    <source>
        <dbReference type="ARBA" id="ARBA00022980"/>
    </source>
</evidence>
<dbReference type="InterPro" id="IPR036919">
    <property type="entry name" value="Ribo_uL30_ferredoxin-like_sf"/>
</dbReference>
<name>A0AAW1Q4Z5_9CHLO</name>
<dbReference type="CDD" id="cd01658">
    <property type="entry name" value="Ribosomal_L30"/>
    <property type="match status" value="1"/>
</dbReference>
<dbReference type="InterPro" id="IPR016082">
    <property type="entry name" value="Ribosomal_uL30_ferredoxin-like"/>
</dbReference>
<dbReference type="GO" id="GO:0006412">
    <property type="term" value="P:translation"/>
    <property type="evidence" value="ECO:0007669"/>
    <property type="project" value="InterPro"/>
</dbReference>
<keyword evidence="7" id="KW-1185">Reference proteome</keyword>
<sequence>MSAPVNSLFVTLKRSFAGTREHHINIVRSLGLTYREQTKEIANNASVRGAIKKVQHLLTVETDAEYYPRVNQHTGLKQDAER</sequence>
<dbReference type="SUPFAM" id="SSF55129">
    <property type="entry name" value="Ribosomal protein L30p/L7e"/>
    <property type="match status" value="1"/>
</dbReference>
<evidence type="ECO:0000313" key="7">
    <source>
        <dbReference type="Proteomes" id="UP001489004"/>
    </source>
</evidence>
<dbReference type="GO" id="GO:0015934">
    <property type="term" value="C:large ribosomal subunit"/>
    <property type="evidence" value="ECO:0007669"/>
    <property type="project" value="InterPro"/>
</dbReference>
<dbReference type="Gene3D" id="3.30.1390.20">
    <property type="entry name" value="Ribosomal protein L30, ferredoxin-like fold domain"/>
    <property type="match status" value="1"/>
</dbReference>
<evidence type="ECO:0000256" key="3">
    <source>
        <dbReference type="ARBA" id="ARBA00023274"/>
    </source>
</evidence>
<keyword evidence="2" id="KW-0689">Ribosomal protein</keyword>
<evidence type="ECO:0000259" key="5">
    <source>
        <dbReference type="Pfam" id="PF00327"/>
    </source>
</evidence>
<accession>A0AAW1Q4Z5</accession>
<organism evidence="6 7">
    <name type="scientific">[Myrmecia] bisecta</name>
    <dbReference type="NCBI Taxonomy" id="41462"/>
    <lineage>
        <taxon>Eukaryota</taxon>
        <taxon>Viridiplantae</taxon>
        <taxon>Chlorophyta</taxon>
        <taxon>core chlorophytes</taxon>
        <taxon>Trebouxiophyceae</taxon>
        <taxon>Trebouxiales</taxon>
        <taxon>Trebouxiaceae</taxon>
        <taxon>Myrmecia</taxon>
    </lineage>
</organism>
<evidence type="ECO:0000313" key="6">
    <source>
        <dbReference type="EMBL" id="KAK9816921.1"/>
    </source>
</evidence>
<dbReference type="Pfam" id="PF00327">
    <property type="entry name" value="Ribosomal_L30"/>
    <property type="match status" value="1"/>
</dbReference>
<reference evidence="6 7" key="1">
    <citation type="journal article" date="2024" name="Nat. Commun.">
        <title>Phylogenomics reveals the evolutionary origins of lichenization in chlorophyte algae.</title>
        <authorList>
            <person name="Puginier C."/>
            <person name="Libourel C."/>
            <person name="Otte J."/>
            <person name="Skaloud P."/>
            <person name="Haon M."/>
            <person name="Grisel S."/>
            <person name="Petersen M."/>
            <person name="Berrin J.G."/>
            <person name="Delaux P.M."/>
            <person name="Dal Grande F."/>
            <person name="Keller J."/>
        </authorList>
    </citation>
    <scope>NUCLEOTIDE SEQUENCE [LARGE SCALE GENOMIC DNA]</scope>
    <source>
        <strain evidence="6 7">SAG 2043</strain>
    </source>
</reference>
<dbReference type="InterPro" id="IPR005996">
    <property type="entry name" value="Ribosomal_uL30_bac-type"/>
</dbReference>